<protein>
    <submittedName>
        <fullName evidence="1">Uncharacterized protein</fullName>
    </submittedName>
</protein>
<evidence type="ECO:0000313" key="1">
    <source>
        <dbReference type="EMBL" id="GAH87976.1"/>
    </source>
</evidence>
<sequence>AENYRVNYFCKTGDPKGFAIFHHNRYIDITATGGKNNYFIIYAYPPGGFWYGYFEELQFLEPWRGWILLYDPPRQTYKVICCTKNGGHRLFRSMKQAIRL</sequence>
<dbReference type="EMBL" id="BARU01040091">
    <property type="protein sequence ID" value="GAH87976.1"/>
    <property type="molecule type" value="Genomic_DNA"/>
</dbReference>
<accession>X1IZX2</accession>
<comment type="caution">
    <text evidence="1">The sequence shown here is derived from an EMBL/GenBank/DDBJ whole genome shotgun (WGS) entry which is preliminary data.</text>
</comment>
<reference evidence="1" key="1">
    <citation type="journal article" date="2014" name="Front. Microbiol.">
        <title>High frequency of phylogenetically diverse reductive dehalogenase-homologous genes in deep subseafloor sedimentary metagenomes.</title>
        <authorList>
            <person name="Kawai M."/>
            <person name="Futagami T."/>
            <person name="Toyoda A."/>
            <person name="Takaki Y."/>
            <person name="Nishi S."/>
            <person name="Hori S."/>
            <person name="Arai W."/>
            <person name="Tsubouchi T."/>
            <person name="Morono Y."/>
            <person name="Uchiyama I."/>
            <person name="Ito T."/>
            <person name="Fujiyama A."/>
            <person name="Inagaki F."/>
            <person name="Takami H."/>
        </authorList>
    </citation>
    <scope>NUCLEOTIDE SEQUENCE</scope>
    <source>
        <strain evidence="1">Expedition CK06-06</strain>
    </source>
</reference>
<gene>
    <name evidence="1" type="ORF">S03H2_62038</name>
</gene>
<feature type="non-terminal residue" evidence="1">
    <location>
        <position position="1"/>
    </location>
</feature>
<name>X1IZX2_9ZZZZ</name>
<dbReference type="AlphaFoldDB" id="X1IZX2"/>
<organism evidence="1">
    <name type="scientific">marine sediment metagenome</name>
    <dbReference type="NCBI Taxonomy" id="412755"/>
    <lineage>
        <taxon>unclassified sequences</taxon>
        <taxon>metagenomes</taxon>
        <taxon>ecological metagenomes</taxon>
    </lineage>
</organism>
<proteinExistence type="predicted"/>